<evidence type="ECO:0000256" key="1">
    <source>
        <dbReference type="SAM" id="MobiDB-lite"/>
    </source>
</evidence>
<dbReference type="AlphaFoldDB" id="L8E9E7"/>
<evidence type="ECO:0000313" key="2">
    <source>
        <dbReference type="EMBL" id="CCQ43960.1"/>
    </source>
</evidence>
<feature type="region of interest" description="Disordered" evidence="1">
    <location>
        <begin position="1"/>
        <end position="57"/>
    </location>
</feature>
<accession>L8E9E7</accession>
<sequence length="57" mass="5928">MQPQGQGEQRGTDTHSSFAPPGGLLFLLPSPKPTPGPRSEGQVSGIKQCEGPVLAEE</sequence>
<dbReference type="EMBL" id="HF584463">
    <property type="protein sequence ID" value="CCQ43960.1"/>
    <property type="molecule type" value="Genomic_DNA"/>
</dbReference>
<feature type="compositionally biased region" description="Low complexity" evidence="1">
    <location>
        <begin position="17"/>
        <end position="29"/>
    </location>
</feature>
<name>L8E9E7_HUMAN</name>
<organism evidence="2">
    <name type="scientific">Homo sapiens</name>
    <name type="common">Human</name>
    <dbReference type="NCBI Taxonomy" id="9606"/>
    <lineage>
        <taxon>Eukaryota</taxon>
        <taxon>Metazoa</taxon>
        <taxon>Chordata</taxon>
        <taxon>Craniata</taxon>
        <taxon>Vertebrata</taxon>
        <taxon>Euteleostomi</taxon>
        <taxon>Mammalia</taxon>
        <taxon>Eutheria</taxon>
        <taxon>Euarchontoglires</taxon>
        <taxon>Primates</taxon>
        <taxon>Haplorrhini</taxon>
        <taxon>Catarrhini</taxon>
        <taxon>Hominidae</taxon>
        <taxon>Homo</taxon>
    </lineage>
</organism>
<reference evidence="2" key="1">
    <citation type="journal article" date="2013" name="PLoS ONE">
        <title>Direct detection of alternative open reading frames translation products in human significantly expands the proteome.</title>
        <authorList>
            <person name="Vanderperre B."/>
            <person name="Lucier J.-F."/>
            <person name="Motard J."/>
            <person name="Tremblay G."/>
            <person name="Vanderperre S."/>
            <person name="Wisztorski M."/>
            <person name="Salzet M."/>
            <person name="Boisvert F.-M."/>
            <person name="Roucou X."/>
        </authorList>
    </citation>
    <scope>NUCLEOTIDE SEQUENCE</scope>
</reference>
<protein>
    <submittedName>
        <fullName evidence="2">Alternative protein LOC100131738</fullName>
    </submittedName>
</protein>
<proteinExistence type="predicted"/>
<dbReference type="PeptideAtlas" id="L8E9E7"/>
<gene>
    <name evidence="2" type="primary">LOC100131738</name>
</gene>